<proteinExistence type="predicted"/>
<reference evidence="2" key="2">
    <citation type="journal article" date="2023" name="Proc. Natl. Acad. Sci. U.S.A.">
        <title>A global phylogenomic analysis of the shiitake genus Lentinula.</title>
        <authorList>
            <person name="Sierra-Patev S."/>
            <person name="Min B."/>
            <person name="Naranjo-Ortiz M."/>
            <person name="Looney B."/>
            <person name="Konkel Z."/>
            <person name="Slot J.C."/>
            <person name="Sakamoto Y."/>
            <person name="Steenwyk J.L."/>
            <person name="Rokas A."/>
            <person name="Carro J."/>
            <person name="Camarero S."/>
            <person name="Ferreira P."/>
            <person name="Molpeceres G."/>
            <person name="Ruiz-Duenas F.J."/>
            <person name="Serrano A."/>
            <person name="Henrissat B."/>
            <person name="Drula E."/>
            <person name="Hughes K.W."/>
            <person name="Mata J.L."/>
            <person name="Ishikawa N.K."/>
            <person name="Vargas-Isla R."/>
            <person name="Ushijima S."/>
            <person name="Smith C.A."/>
            <person name="Donoghue J."/>
            <person name="Ahrendt S."/>
            <person name="Andreopoulos W."/>
            <person name="He G."/>
            <person name="LaButti K."/>
            <person name="Lipzen A."/>
            <person name="Ng V."/>
            <person name="Riley R."/>
            <person name="Sandor L."/>
            <person name="Barry K."/>
            <person name="Martinez A.T."/>
            <person name="Xiao Y."/>
            <person name="Gibbons J.G."/>
            <person name="Terashima K."/>
            <person name="Grigoriev I.V."/>
            <person name="Hibbett D."/>
        </authorList>
    </citation>
    <scope>NUCLEOTIDE SEQUENCE</scope>
    <source>
        <strain evidence="2">Sp2 HRB7682 ss15</strain>
    </source>
</reference>
<sequence>MCHLYRFVVLLQVTSHLWIRNRRGSNAAVMQCSLFPKHLLAALILLSTLLTVAASPIRTDTLAQTANIQKSQPSDSQLVKIMLVRRDKKSRRNLNQTSPVTEHEYWTLILDLKLNSIETYFGYRTGFETNHEGTRGSWVNEAKTHTNTGNVFVVVREPKGIILGSFSASQEARRKIYLRLTKAPVKPNLWYIDQILAMLETYLPNELGISVDLDLTPHGMWVPLVTKMVNAGCTGARKLVVGNHEANLSGGPPKQSSKPQFGVGPSVSEKLPTYANLTDVEFARLLQEETRRLNDQEKADKHH</sequence>
<accession>A0A9W9DH04</accession>
<evidence type="ECO:0000256" key="1">
    <source>
        <dbReference type="SAM" id="MobiDB-lite"/>
    </source>
</evidence>
<gene>
    <name evidence="2" type="ORF">C8J55DRAFT_608713</name>
</gene>
<dbReference type="Proteomes" id="UP001150238">
    <property type="component" value="Unassembled WGS sequence"/>
</dbReference>
<dbReference type="EMBL" id="JANVFS010000037">
    <property type="protein sequence ID" value="KAJ4468678.1"/>
    <property type="molecule type" value="Genomic_DNA"/>
</dbReference>
<comment type="caution">
    <text evidence="2">The sequence shown here is derived from an EMBL/GenBank/DDBJ whole genome shotgun (WGS) entry which is preliminary data.</text>
</comment>
<reference evidence="2" key="1">
    <citation type="submission" date="2022-08" db="EMBL/GenBank/DDBJ databases">
        <authorList>
            <consortium name="DOE Joint Genome Institute"/>
            <person name="Min B."/>
            <person name="Riley R."/>
            <person name="Sierra-Patev S."/>
            <person name="Naranjo-Ortiz M."/>
            <person name="Looney B."/>
            <person name="Konkel Z."/>
            <person name="Slot J.C."/>
            <person name="Sakamoto Y."/>
            <person name="Steenwyk J.L."/>
            <person name="Rokas A."/>
            <person name="Carro J."/>
            <person name="Camarero S."/>
            <person name="Ferreira P."/>
            <person name="Molpeceres G."/>
            <person name="Ruiz-Duenas F.J."/>
            <person name="Serrano A."/>
            <person name="Henrissat B."/>
            <person name="Drula E."/>
            <person name="Hughes K.W."/>
            <person name="Mata J.L."/>
            <person name="Ishikawa N.K."/>
            <person name="Vargas-Isla R."/>
            <person name="Ushijima S."/>
            <person name="Smith C.A."/>
            <person name="Ahrendt S."/>
            <person name="Andreopoulos W."/>
            <person name="He G."/>
            <person name="Labutti K."/>
            <person name="Lipzen A."/>
            <person name="Ng V."/>
            <person name="Sandor L."/>
            <person name="Barry K."/>
            <person name="Martinez A.T."/>
            <person name="Xiao Y."/>
            <person name="Gibbons J.G."/>
            <person name="Terashima K."/>
            <person name="Hibbett D.S."/>
            <person name="Grigoriev I.V."/>
        </authorList>
    </citation>
    <scope>NUCLEOTIDE SEQUENCE</scope>
    <source>
        <strain evidence="2">Sp2 HRB7682 ss15</strain>
    </source>
</reference>
<name>A0A9W9DH04_9AGAR</name>
<protein>
    <submittedName>
        <fullName evidence="2">Uncharacterized protein</fullName>
    </submittedName>
</protein>
<feature type="region of interest" description="Disordered" evidence="1">
    <location>
        <begin position="247"/>
        <end position="267"/>
    </location>
</feature>
<evidence type="ECO:0000313" key="2">
    <source>
        <dbReference type="EMBL" id="KAJ4468678.1"/>
    </source>
</evidence>
<evidence type="ECO:0000313" key="3">
    <source>
        <dbReference type="Proteomes" id="UP001150238"/>
    </source>
</evidence>
<organism evidence="2 3">
    <name type="scientific">Lentinula lateritia</name>
    <dbReference type="NCBI Taxonomy" id="40482"/>
    <lineage>
        <taxon>Eukaryota</taxon>
        <taxon>Fungi</taxon>
        <taxon>Dikarya</taxon>
        <taxon>Basidiomycota</taxon>
        <taxon>Agaricomycotina</taxon>
        <taxon>Agaricomycetes</taxon>
        <taxon>Agaricomycetidae</taxon>
        <taxon>Agaricales</taxon>
        <taxon>Marasmiineae</taxon>
        <taxon>Omphalotaceae</taxon>
        <taxon>Lentinula</taxon>
    </lineage>
</organism>
<dbReference type="AlphaFoldDB" id="A0A9W9DH04"/>